<dbReference type="EMBL" id="JAQQWE010000001">
    <property type="protein sequence ID" value="KAK7967744.1"/>
    <property type="molecule type" value="Genomic_DNA"/>
</dbReference>
<feature type="compositionally biased region" description="Basic residues" evidence="1">
    <location>
        <begin position="15"/>
        <end position="24"/>
    </location>
</feature>
<name>A0ABR1QYP3_9PEZI</name>
<feature type="region of interest" description="Disordered" evidence="1">
    <location>
        <begin position="1"/>
        <end position="117"/>
    </location>
</feature>
<organism evidence="2 3">
    <name type="scientific">Apiospora aurea</name>
    <dbReference type="NCBI Taxonomy" id="335848"/>
    <lineage>
        <taxon>Eukaryota</taxon>
        <taxon>Fungi</taxon>
        <taxon>Dikarya</taxon>
        <taxon>Ascomycota</taxon>
        <taxon>Pezizomycotina</taxon>
        <taxon>Sordariomycetes</taxon>
        <taxon>Xylariomycetidae</taxon>
        <taxon>Amphisphaeriales</taxon>
        <taxon>Apiosporaceae</taxon>
        <taxon>Apiospora</taxon>
    </lineage>
</organism>
<sequence length="131" mass="13301">MPTAIATSSVGLLRSRNKTPLSKRHNGENKLWGRTRQSKVTLPQSLDRPGESGGGSNNGDTPPNGGSGGPPRGGGGRPPGDGGGDSPDGGGGEPPDDAGPGEVPMSVNRRPRNSDNVRWICLPILLSSATT</sequence>
<evidence type="ECO:0000313" key="2">
    <source>
        <dbReference type="EMBL" id="KAK7967744.1"/>
    </source>
</evidence>
<feature type="compositionally biased region" description="Gly residues" evidence="1">
    <location>
        <begin position="65"/>
        <end position="93"/>
    </location>
</feature>
<comment type="caution">
    <text evidence="2">The sequence shown here is derived from an EMBL/GenBank/DDBJ whole genome shotgun (WGS) entry which is preliminary data.</text>
</comment>
<keyword evidence="3" id="KW-1185">Reference proteome</keyword>
<feature type="compositionally biased region" description="Polar residues" evidence="1">
    <location>
        <begin position="1"/>
        <end position="10"/>
    </location>
</feature>
<protein>
    <submittedName>
        <fullName evidence="2">Uncharacterized protein</fullName>
    </submittedName>
</protein>
<evidence type="ECO:0000313" key="3">
    <source>
        <dbReference type="Proteomes" id="UP001391051"/>
    </source>
</evidence>
<gene>
    <name evidence="2" type="ORF">PG986_002021</name>
</gene>
<dbReference type="RefSeq" id="XP_066707136.1">
    <property type="nucleotide sequence ID" value="XM_066838243.1"/>
</dbReference>
<accession>A0ABR1QYP3</accession>
<proteinExistence type="predicted"/>
<dbReference type="Proteomes" id="UP001391051">
    <property type="component" value="Unassembled WGS sequence"/>
</dbReference>
<reference evidence="2 3" key="1">
    <citation type="submission" date="2023-01" db="EMBL/GenBank/DDBJ databases">
        <title>Analysis of 21 Apiospora genomes using comparative genomics revels a genus with tremendous synthesis potential of carbohydrate active enzymes and secondary metabolites.</title>
        <authorList>
            <person name="Sorensen T."/>
        </authorList>
    </citation>
    <scope>NUCLEOTIDE SEQUENCE [LARGE SCALE GENOMIC DNA]</scope>
    <source>
        <strain evidence="2 3">CBS 24483</strain>
    </source>
</reference>
<dbReference type="GeneID" id="92071305"/>
<evidence type="ECO:0000256" key="1">
    <source>
        <dbReference type="SAM" id="MobiDB-lite"/>
    </source>
</evidence>